<keyword evidence="8 12" id="KW-0472">Membrane</keyword>
<dbReference type="InterPro" id="IPR050059">
    <property type="entry name" value="ATP_synthase_B_chain"/>
</dbReference>
<dbReference type="NCBIfam" id="TIGR01144">
    <property type="entry name" value="ATP_synt_b"/>
    <property type="match status" value="1"/>
</dbReference>
<comment type="subunit">
    <text evidence="12">F-type ATPases have 2 components, F(1) - the catalytic core - and F(0) - the membrane proton channel. F(1) has five subunits: alpha(3), beta(3), gamma(1), delta(1), epsilon(1). F(0) has three main subunits: a(1), b(2) and c(10-14). The alpha and beta chains form an alternating ring which encloses part of the gamma chain. F(1) is attached to F(0) by a central stalk formed by the gamma and epsilon chains, while a peripheral stalk is formed by the delta and b chains.</text>
</comment>
<dbReference type="CDD" id="cd06503">
    <property type="entry name" value="ATP-synt_Fo_b"/>
    <property type="match status" value="1"/>
</dbReference>
<reference evidence="15" key="1">
    <citation type="submission" date="2017-09" db="EMBL/GenBank/DDBJ databases">
        <title>Depth-based differentiation of microbial function through sediment-hosted aquifers and enrichment of novel symbionts in the deep terrestrial subsurface.</title>
        <authorList>
            <person name="Probst A.J."/>
            <person name="Ladd B."/>
            <person name="Jarett J.K."/>
            <person name="Geller-Mcgrath D.E."/>
            <person name="Sieber C.M.K."/>
            <person name="Emerson J.B."/>
            <person name="Anantharaman K."/>
            <person name="Thomas B.C."/>
            <person name="Malmstrom R."/>
            <person name="Stieglmeier M."/>
            <person name="Klingl A."/>
            <person name="Woyke T."/>
            <person name="Ryan C.M."/>
            <person name="Banfield J.F."/>
        </authorList>
    </citation>
    <scope>NUCLEOTIDE SEQUENCE [LARGE SCALE GENOMIC DNA]</scope>
</reference>
<keyword evidence="5 12" id="KW-0375">Hydrogen ion transport</keyword>
<comment type="subcellular location">
    <subcellularLocation>
        <location evidence="12">Cell membrane</location>
        <topology evidence="12">Single-pass membrane protein</topology>
    </subcellularLocation>
    <subcellularLocation>
        <location evidence="11">Endomembrane system</location>
        <topology evidence="11">Single-pass membrane protein</topology>
    </subcellularLocation>
</comment>
<evidence type="ECO:0000256" key="1">
    <source>
        <dbReference type="ARBA" id="ARBA00005513"/>
    </source>
</evidence>
<accession>A0A2M8LBH1</accession>
<evidence type="ECO:0000256" key="3">
    <source>
        <dbReference type="ARBA" id="ARBA00022547"/>
    </source>
</evidence>
<keyword evidence="2 12" id="KW-0813">Transport</keyword>
<dbReference type="GO" id="GO:0012505">
    <property type="term" value="C:endomembrane system"/>
    <property type="evidence" value="ECO:0007669"/>
    <property type="project" value="UniProtKB-SubCell"/>
</dbReference>
<keyword evidence="9 12" id="KW-0066">ATP synthesis</keyword>
<dbReference type="HAMAP" id="MF_01398">
    <property type="entry name" value="ATP_synth_b_bprime"/>
    <property type="match status" value="1"/>
</dbReference>
<evidence type="ECO:0000256" key="2">
    <source>
        <dbReference type="ARBA" id="ARBA00022448"/>
    </source>
</evidence>
<evidence type="ECO:0000256" key="7">
    <source>
        <dbReference type="ARBA" id="ARBA00023065"/>
    </source>
</evidence>
<comment type="function">
    <text evidence="10 12">F(1)F(0) ATP synthase produces ATP from ADP in the presence of a proton or sodium gradient. F-type ATPases consist of two structural domains, F(1) containing the extramembraneous catalytic core and F(0) containing the membrane proton channel, linked together by a central stalk and a peripheral stalk. During catalysis, ATP synthesis in the catalytic domain of F(1) is coupled via a rotary mechanism of the central stalk subunits to proton translocation.</text>
</comment>
<evidence type="ECO:0000256" key="12">
    <source>
        <dbReference type="HAMAP-Rule" id="MF_01398"/>
    </source>
</evidence>
<dbReference type="GO" id="GO:0005886">
    <property type="term" value="C:plasma membrane"/>
    <property type="evidence" value="ECO:0007669"/>
    <property type="project" value="UniProtKB-SubCell"/>
</dbReference>
<gene>
    <name evidence="12 14" type="primary">atpF</name>
    <name evidence="14" type="ORF">COV02_00345</name>
</gene>
<evidence type="ECO:0000256" key="10">
    <source>
        <dbReference type="ARBA" id="ARBA00025198"/>
    </source>
</evidence>
<evidence type="ECO:0000256" key="8">
    <source>
        <dbReference type="ARBA" id="ARBA00023136"/>
    </source>
</evidence>
<dbReference type="GO" id="GO:0046961">
    <property type="term" value="F:proton-transporting ATPase activity, rotational mechanism"/>
    <property type="evidence" value="ECO:0007669"/>
    <property type="project" value="TreeGrafter"/>
</dbReference>
<dbReference type="AlphaFoldDB" id="A0A2M8LBH1"/>
<dbReference type="SUPFAM" id="SSF81573">
    <property type="entry name" value="F1F0 ATP synthase subunit B, membrane domain"/>
    <property type="match status" value="1"/>
</dbReference>
<evidence type="ECO:0000256" key="11">
    <source>
        <dbReference type="ARBA" id="ARBA00037847"/>
    </source>
</evidence>
<dbReference type="Pfam" id="PF00430">
    <property type="entry name" value="ATP-synt_B"/>
    <property type="match status" value="1"/>
</dbReference>
<dbReference type="PANTHER" id="PTHR33445">
    <property type="entry name" value="ATP SYNTHASE SUBUNIT B', CHLOROPLASTIC"/>
    <property type="match status" value="1"/>
</dbReference>
<evidence type="ECO:0000256" key="5">
    <source>
        <dbReference type="ARBA" id="ARBA00022781"/>
    </source>
</evidence>
<dbReference type="GO" id="GO:0045259">
    <property type="term" value="C:proton-transporting ATP synthase complex"/>
    <property type="evidence" value="ECO:0007669"/>
    <property type="project" value="UniProtKB-KW"/>
</dbReference>
<proteinExistence type="inferred from homology"/>
<dbReference type="Proteomes" id="UP000230959">
    <property type="component" value="Unassembled WGS sequence"/>
</dbReference>
<name>A0A2M8LBH1_9BACT</name>
<keyword evidence="7 12" id="KW-0406">Ion transport</keyword>
<evidence type="ECO:0000256" key="4">
    <source>
        <dbReference type="ARBA" id="ARBA00022692"/>
    </source>
</evidence>
<dbReference type="InterPro" id="IPR005864">
    <property type="entry name" value="ATP_synth_F0_bsu_bac"/>
</dbReference>
<dbReference type="Gene3D" id="6.10.250.1580">
    <property type="match status" value="1"/>
</dbReference>
<comment type="function">
    <text evidence="12">Component of the F(0) channel, it forms part of the peripheral stalk, linking F(1) to F(0).</text>
</comment>
<feature type="transmembrane region" description="Helical" evidence="12">
    <location>
        <begin position="12"/>
        <end position="31"/>
    </location>
</feature>
<keyword evidence="4 12" id="KW-0812">Transmembrane</keyword>
<dbReference type="EMBL" id="PFER01000005">
    <property type="protein sequence ID" value="PJE73963.1"/>
    <property type="molecule type" value="Genomic_DNA"/>
</dbReference>
<protein>
    <recommendedName>
        <fullName evidence="12">ATP synthase subunit b</fullName>
    </recommendedName>
    <alternativeName>
        <fullName evidence="12">ATP synthase F(0) sector subunit b</fullName>
    </alternativeName>
    <alternativeName>
        <fullName evidence="12">ATPase subunit I</fullName>
    </alternativeName>
    <alternativeName>
        <fullName evidence="12">F-type ATPase subunit b</fullName>
        <shortName evidence="12">F-ATPase subunit b</shortName>
    </alternativeName>
</protein>
<comment type="caution">
    <text evidence="14">The sequence shown here is derived from an EMBL/GenBank/DDBJ whole genome shotgun (WGS) entry which is preliminary data.</text>
</comment>
<keyword evidence="3 12" id="KW-0138">CF(0)</keyword>
<dbReference type="InterPro" id="IPR028987">
    <property type="entry name" value="ATP_synth_B-like_membr_sf"/>
</dbReference>
<evidence type="ECO:0000313" key="14">
    <source>
        <dbReference type="EMBL" id="PJE73963.1"/>
    </source>
</evidence>
<dbReference type="InterPro" id="IPR002146">
    <property type="entry name" value="ATP_synth_b/b'su_bac/chlpt"/>
</dbReference>
<evidence type="ECO:0000256" key="13">
    <source>
        <dbReference type="RuleBase" id="RU003848"/>
    </source>
</evidence>
<evidence type="ECO:0000256" key="6">
    <source>
        <dbReference type="ARBA" id="ARBA00022989"/>
    </source>
</evidence>
<sequence length="164" mass="18508">MDFAEILSKIGFDWKLALANLINFLIIFYLLKKFAFAPIGRIIRERKDKIDEGLENAARSEEILNASKKKSDEIIAGAKEEANKIIAKGYEQARQSIEHAALEAMKKQEEILLRAQKGIDRERISMEARVREEAAELVAGGVKKIIKEDITPAVKKNILEKVTS</sequence>
<keyword evidence="6 12" id="KW-1133">Transmembrane helix</keyword>
<dbReference type="GO" id="GO:0046933">
    <property type="term" value="F:proton-transporting ATP synthase activity, rotational mechanism"/>
    <property type="evidence" value="ECO:0007669"/>
    <property type="project" value="UniProtKB-UniRule"/>
</dbReference>
<comment type="similarity">
    <text evidence="1 12 13">Belongs to the ATPase B chain family.</text>
</comment>
<organism evidence="14 15">
    <name type="scientific">Candidatus Terrybacteria bacterium CG10_big_fil_rev_8_21_14_0_10_41_10</name>
    <dbReference type="NCBI Taxonomy" id="1975026"/>
    <lineage>
        <taxon>Bacteria</taxon>
        <taxon>Candidatus Terryibacteriota</taxon>
    </lineage>
</organism>
<keyword evidence="12" id="KW-1003">Cell membrane</keyword>
<evidence type="ECO:0000313" key="15">
    <source>
        <dbReference type="Proteomes" id="UP000230959"/>
    </source>
</evidence>
<dbReference type="PANTHER" id="PTHR33445:SF2">
    <property type="entry name" value="ATP SYNTHASE SUBUNIT B', CHLOROPLASTIC"/>
    <property type="match status" value="1"/>
</dbReference>
<evidence type="ECO:0000256" key="9">
    <source>
        <dbReference type="ARBA" id="ARBA00023310"/>
    </source>
</evidence>